<dbReference type="RefSeq" id="WP_172153960.1">
    <property type="nucleotide sequence ID" value="NZ_CP053564.1"/>
</dbReference>
<dbReference type="SUPFAM" id="SSF56645">
    <property type="entry name" value="Acyl-CoA dehydrogenase NM domain-like"/>
    <property type="match status" value="1"/>
</dbReference>
<evidence type="ECO:0000313" key="1">
    <source>
        <dbReference type="EMBL" id="QJY44585.1"/>
    </source>
</evidence>
<dbReference type="InterPro" id="IPR009100">
    <property type="entry name" value="AcylCoA_DH/oxidase_NM_dom_sf"/>
</dbReference>
<proteinExistence type="predicted"/>
<dbReference type="EMBL" id="CP053564">
    <property type="protein sequence ID" value="QJY44585.1"/>
    <property type="molecule type" value="Genomic_DNA"/>
</dbReference>
<dbReference type="Gene3D" id="1.20.140.10">
    <property type="entry name" value="Butyryl-CoA Dehydrogenase, subunit A, domain 3"/>
    <property type="match status" value="1"/>
</dbReference>
<accession>A0A6M6JCD2</accession>
<protein>
    <submittedName>
        <fullName evidence="1">Acyl-CoA/acyl-ACP dehydrogenase</fullName>
    </submittedName>
</protein>
<dbReference type="Proteomes" id="UP000505377">
    <property type="component" value="Chromosome"/>
</dbReference>
<organism evidence="1 2">
    <name type="scientific">Pseudonocardia broussonetiae</name>
    <dbReference type="NCBI Taxonomy" id="2736640"/>
    <lineage>
        <taxon>Bacteria</taxon>
        <taxon>Bacillati</taxon>
        <taxon>Actinomycetota</taxon>
        <taxon>Actinomycetes</taxon>
        <taxon>Pseudonocardiales</taxon>
        <taxon>Pseudonocardiaceae</taxon>
        <taxon>Pseudonocardia</taxon>
    </lineage>
</organism>
<name>A0A6M6JCD2_9PSEU</name>
<gene>
    <name evidence="1" type="ORF">HOP40_01005</name>
</gene>
<evidence type="ECO:0000313" key="2">
    <source>
        <dbReference type="Proteomes" id="UP000505377"/>
    </source>
</evidence>
<dbReference type="AlphaFoldDB" id="A0A6M6JCD2"/>
<dbReference type="InterPro" id="IPR036250">
    <property type="entry name" value="AcylCo_DH-like_C"/>
</dbReference>
<sequence length="313" mass="32466">MTLLDARPPAAVPDPGAALGPALADAVRGALPRPGHGDTAGRWRTLARWGRTDLVLARLAEGHADALAILAEAGCDPVGRALYGVWAARSAGTGAVLRDGALHGVVRFCSGAHRLDRALVVAGDVLVDVDVRDPRVRPVKGTWNPAGMVASDSVDVEFQGVPADRRVGPPAFYTARPGFWFGGGGVAAVWLGGAAGAVDDVRGLTGDDPHRLGHLGALHTALAVTDALLERTAHDIDADPAADHTTAVWTARAAAEQLVRTVLDRAPRIAGTTGLTREPGPGLRLSDLGVYVRQHHAERDLAALGARLTEEPA</sequence>
<keyword evidence="2" id="KW-1185">Reference proteome</keyword>
<dbReference type="GO" id="GO:0016627">
    <property type="term" value="F:oxidoreductase activity, acting on the CH-CH group of donors"/>
    <property type="evidence" value="ECO:0007669"/>
    <property type="project" value="InterPro"/>
</dbReference>
<dbReference type="KEGG" id="pbro:HOP40_01005"/>
<reference evidence="1 2" key="1">
    <citation type="submission" date="2020-05" db="EMBL/GenBank/DDBJ databases">
        <authorList>
            <person name="Mo P."/>
        </authorList>
    </citation>
    <scope>NUCLEOTIDE SEQUENCE [LARGE SCALE GENOMIC DNA]</scope>
    <source>
        <strain evidence="1 2">Gen01</strain>
    </source>
</reference>
<dbReference type="SUPFAM" id="SSF47203">
    <property type="entry name" value="Acyl-CoA dehydrogenase C-terminal domain-like"/>
    <property type="match status" value="1"/>
</dbReference>